<feature type="domain" description="CheW-like" evidence="1">
    <location>
        <begin position="1"/>
        <end position="159"/>
    </location>
</feature>
<dbReference type="SMART" id="SM00260">
    <property type="entry name" value="CheW"/>
    <property type="match status" value="1"/>
</dbReference>
<dbReference type="InterPro" id="IPR002545">
    <property type="entry name" value="CheW-lke_dom"/>
</dbReference>
<sequence>MRQFISFYLGGEHYAIDILLSKEIGRLHEISPVPEAQEYLLGIMNLRGQILTVVDPRFFLGQTPNPAPQDRVLIILKTKAELNRLGKLGQHAMETGISIKDPLAILVDRMGETLNIEDGDILPPLPNMNSGNREFISGLIQQDNRYIIILALEQLIKRL</sequence>
<dbReference type="PANTHER" id="PTHR22617:SF23">
    <property type="entry name" value="CHEMOTAXIS PROTEIN CHEW"/>
    <property type="match status" value="1"/>
</dbReference>
<dbReference type="OrthoDB" id="9790406at2"/>
<dbReference type="Pfam" id="PF01584">
    <property type="entry name" value="CheW"/>
    <property type="match status" value="1"/>
</dbReference>
<gene>
    <name evidence="2" type="ORF">SAMN02949497_0251</name>
</gene>
<dbReference type="Gene3D" id="2.40.50.180">
    <property type="entry name" value="CheA-289, Domain 4"/>
    <property type="match status" value="1"/>
</dbReference>
<keyword evidence="3" id="KW-1185">Reference proteome</keyword>
<reference evidence="2 3" key="1">
    <citation type="submission" date="2016-12" db="EMBL/GenBank/DDBJ databases">
        <authorList>
            <person name="Song W.-J."/>
            <person name="Kurnit D.M."/>
        </authorList>
    </citation>
    <scope>NUCLEOTIDE SEQUENCE [LARGE SCALE GENOMIC DNA]</scope>
    <source>
        <strain evidence="2 3">175</strain>
    </source>
</reference>
<dbReference type="InterPro" id="IPR039315">
    <property type="entry name" value="CheW"/>
</dbReference>
<dbReference type="EMBL" id="FXAM01000003">
    <property type="protein sequence ID" value="SMF97681.1"/>
    <property type="molecule type" value="Genomic_DNA"/>
</dbReference>
<dbReference type="RefSeq" id="WP_085216700.1">
    <property type="nucleotide sequence ID" value="NZ_FXAM01000003.1"/>
</dbReference>
<evidence type="ECO:0000259" key="1">
    <source>
        <dbReference type="PROSITE" id="PS50851"/>
    </source>
</evidence>
<name>A0A1Y6D519_9GAMM</name>
<evidence type="ECO:0000313" key="3">
    <source>
        <dbReference type="Proteomes" id="UP000192923"/>
    </source>
</evidence>
<proteinExistence type="predicted"/>
<accession>A0A1Y6D519</accession>
<evidence type="ECO:0000313" key="2">
    <source>
        <dbReference type="EMBL" id="SMF97681.1"/>
    </source>
</evidence>
<dbReference type="STRING" id="1760988.SAMN02949497_0251"/>
<dbReference type="InterPro" id="IPR036061">
    <property type="entry name" value="CheW-like_dom_sf"/>
</dbReference>
<dbReference type="GO" id="GO:0006935">
    <property type="term" value="P:chemotaxis"/>
    <property type="evidence" value="ECO:0007669"/>
    <property type="project" value="InterPro"/>
</dbReference>
<dbReference type="PROSITE" id="PS50851">
    <property type="entry name" value="CHEW"/>
    <property type="match status" value="1"/>
</dbReference>
<dbReference type="AlphaFoldDB" id="A0A1Y6D519"/>
<dbReference type="Proteomes" id="UP000192923">
    <property type="component" value="Unassembled WGS sequence"/>
</dbReference>
<dbReference type="GO" id="GO:0007165">
    <property type="term" value="P:signal transduction"/>
    <property type="evidence" value="ECO:0007669"/>
    <property type="project" value="InterPro"/>
</dbReference>
<organism evidence="2 3">
    <name type="scientific">Methylomagnum ishizawai</name>
    <dbReference type="NCBI Taxonomy" id="1760988"/>
    <lineage>
        <taxon>Bacteria</taxon>
        <taxon>Pseudomonadati</taxon>
        <taxon>Pseudomonadota</taxon>
        <taxon>Gammaproteobacteria</taxon>
        <taxon>Methylococcales</taxon>
        <taxon>Methylococcaceae</taxon>
        <taxon>Methylomagnum</taxon>
    </lineage>
</organism>
<dbReference type="Gene3D" id="2.30.30.40">
    <property type="entry name" value="SH3 Domains"/>
    <property type="match status" value="1"/>
</dbReference>
<dbReference type="PANTHER" id="PTHR22617">
    <property type="entry name" value="CHEMOTAXIS SENSOR HISTIDINE KINASE-RELATED"/>
    <property type="match status" value="1"/>
</dbReference>
<protein>
    <submittedName>
        <fullName evidence="2">Purine-binding chemotaxis protein CheW</fullName>
    </submittedName>
</protein>
<dbReference type="GO" id="GO:0005829">
    <property type="term" value="C:cytosol"/>
    <property type="evidence" value="ECO:0007669"/>
    <property type="project" value="TreeGrafter"/>
</dbReference>
<dbReference type="SUPFAM" id="SSF50341">
    <property type="entry name" value="CheW-like"/>
    <property type="match status" value="1"/>
</dbReference>